<proteinExistence type="predicted"/>
<protein>
    <submittedName>
        <fullName evidence="1">Uncharacterized protein</fullName>
    </submittedName>
</protein>
<evidence type="ECO:0000313" key="1">
    <source>
        <dbReference type="EMBL" id="SFV51989.1"/>
    </source>
</evidence>
<organism evidence="1">
    <name type="scientific">hydrothermal vent metagenome</name>
    <dbReference type="NCBI Taxonomy" id="652676"/>
    <lineage>
        <taxon>unclassified sequences</taxon>
        <taxon>metagenomes</taxon>
        <taxon>ecological metagenomes</taxon>
    </lineage>
</organism>
<accession>A0A1W1BER4</accession>
<name>A0A1W1BER4_9ZZZZ</name>
<dbReference type="EMBL" id="FPHD01000017">
    <property type="protein sequence ID" value="SFV51989.1"/>
    <property type="molecule type" value="Genomic_DNA"/>
</dbReference>
<gene>
    <name evidence="1" type="ORF">MNB_SV-8-1037</name>
</gene>
<sequence length="65" mass="7290">MYDKHLAIGENFALAQEVDYIGCDTEECYKDFDALKKNAVKSVNGLKKALDKVARRLAVSLKRGK</sequence>
<reference evidence="1" key="1">
    <citation type="submission" date="2016-10" db="EMBL/GenBank/DDBJ databases">
        <authorList>
            <person name="de Groot N.N."/>
        </authorList>
    </citation>
    <scope>NUCLEOTIDE SEQUENCE</scope>
</reference>
<dbReference type="AlphaFoldDB" id="A0A1W1BER4"/>